<protein>
    <submittedName>
        <fullName evidence="2">Uncharacterized protein</fullName>
    </submittedName>
</protein>
<comment type="caution">
    <text evidence="2">The sequence shown here is derived from an EMBL/GenBank/DDBJ whole genome shotgun (WGS) entry which is preliminary data.</text>
</comment>
<dbReference type="PANTHER" id="PTHR33696:SF20">
    <property type="entry name" value="DUF688 FAMILY PROTEIN"/>
    <property type="match status" value="1"/>
</dbReference>
<keyword evidence="3" id="KW-1185">Reference proteome</keyword>
<accession>A0A6A4Q2X3</accession>
<gene>
    <name evidence="2" type="ORF">Lalb_Chr09g0335521</name>
</gene>
<dbReference type="PANTHER" id="PTHR33696">
    <property type="entry name" value="T22J18.15-RELATED"/>
    <property type="match status" value="1"/>
</dbReference>
<dbReference type="EMBL" id="WOCE01000009">
    <property type="protein sequence ID" value="KAE9607943.1"/>
    <property type="molecule type" value="Genomic_DNA"/>
</dbReference>
<name>A0A6A4Q2X3_LUPAL</name>
<proteinExistence type="predicted"/>
<sequence>MSHRKAHSQGSIPFSWEEKPGVCKTPNNIGQSLQVRPNNQTTHDTAFSLSQLEKKIPLPPCPSQHHPHPLHRSTSGKGFKSQQDPFLIAYKECTKSEKNDQLFTENKKCVGSNFSLWRCKYYIFSCRNASDVRDDSYLKISQFPHLPSHRNRSLTLQDMSKNQASTMNHGYDLLY</sequence>
<dbReference type="Proteomes" id="UP000447434">
    <property type="component" value="Chromosome 9"/>
</dbReference>
<feature type="region of interest" description="Disordered" evidence="1">
    <location>
        <begin position="58"/>
        <end position="80"/>
    </location>
</feature>
<dbReference type="OrthoDB" id="745459at2759"/>
<dbReference type="AlphaFoldDB" id="A0A6A4Q2X3"/>
<evidence type="ECO:0000256" key="1">
    <source>
        <dbReference type="SAM" id="MobiDB-lite"/>
    </source>
</evidence>
<evidence type="ECO:0000313" key="3">
    <source>
        <dbReference type="Proteomes" id="UP000447434"/>
    </source>
</evidence>
<evidence type="ECO:0000313" key="2">
    <source>
        <dbReference type="EMBL" id="KAE9607943.1"/>
    </source>
</evidence>
<reference evidence="3" key="1">
    <citation type="journal article" date="2020" name="Nat. Commun.">
        <title>Genome sequence of the cluster root forming white lupin.</title>
        <authorList>
            <person name="Hufnagel B."/>
            <person name="Marques A."/>
            <person name="Soriano A."/>
            <person name="Marques L."/>
            <person name="Divol F."/>
            <person name="Doumas P."/>
            <person name="Sallet E."/>
            <person name="Mancinotti D."/>
            <person name="Carrere S."/>
            <person name="Marande W."/>
            <person name="Arribat S."/>
            <person name="Keller J."/>
            <person name="Huneau C."/>
            <person name="Blein T."/>
            <person name="Aime D."/>
            <person name="Laguerre M."/>
            <person name="Taylor J."/>
            <person name="Schubert V."/>
            <person name="Nelson M."/>
            <person name="Geu-Flores F."/>
            <person name="Crespi M."/>
            <person name="Gallardo-Guerrero K."/>
            <person name="Delaux P.-M."/>
            <person name="Salse J."/>
            <person name="Berges H."/>
            <person name="Guyot R."/>
            <person name="Gouzy J."/>
            <person name="Peret B."/>
        </authorList>
    </citation>
    <scope>NUCLEOTIDE SEQUENCE [LARGE SCALE GENOMIC DNA]</scope>
    <source>
        <strain evidence="3">cv. Amiga</strain>
    </source>
</reference>
<organism evidence="2 3">
    <name type="scientific">Lupinus albus</name>
    <name type="common">White lupine</name>
    <name type="synonym">Lupinus termis</name>
    <dbReference type="NCBI Taxonomy" id="3870"/>
    <lineage>
        <taxon>Eukaryota</taxon>
        <taxon>Viridiplantae</taxon>
        <taxon>Streptophyta</taxon>
        <taxon>Embryophyta</taxon>
        <taxon>Tracheophyta</taxon>
        <taxon>Spermatophyta</taxon>
        <taxon>Magnoliopsida</taxon>
        <taxon>eudicotyledons</taxon>
        <taxon>Gunneridae</taxon>
        <taxon>Pentapetalae</taxon>
        <taxon>rosids</taxon>
        <taxon>fabids</taxon>
        <taxon>Fabales</taxon>
        <taxon>Fabaceae</taxon>
        <taxon>Papilionoideae</taxon>
        <taxon>50 kb inversion clade</taxon>
        <taxon>genistoids sensu lato</taxon>
        <taxon>core genistoids</taxon>
        <taxon>Genisteae</taxon>
        <taxon>Lupinus</taxon>
    </lineage>
</organism>